<evidence type="ECO:0000313" key="3">
    <source>
        <dbReference type="Proteomes" id="UP000020561"/>
    </source>
</evidence>
<proteinExistence type="predicted"/>
<protein>
    <submittedName>
        <fullName evidence="2">Uncharacterized protein</fullName>
    </submittedName>
</protein>
<feature type="compositionally biased region" description="Basic and acidic residues" evidence="1">
    <location>
        <begin position="43"/>
        <end position="73"/>
    </location>
</feature>
<gene>
    <name evidence="2" type="ORF">I545_7010</name>
</gene>
<name>X7XQ40_MYCKA</name>
<feature type="compositionally biased region" description="Low complexity" evidence="1">
    <location>
        <begin position="102"/>
        <end position="115"/>
    </location>
</feature>
<reference evidence="2 3" key="1">
    <citation type="submission" date="2013-12" db="EMBL/GenBank/DDBJ databases">
        <authorList>
            <person name="Brown-Elliot B."/>
            <person name="Wallace R."/>
            <person name="Lenaerts A."/>
            <person name="Ordway D."/>
            <person name="DeGroote M.A."/>
            <person name="Parker T."/>
            <person name="Sizemore C."/>
            <person name="Tallon L.J."/>
            <person name="Sadzewicz L.K."/>
            <person name="Sengamalay N."/>
            <person name="Fraser C.M."/>
            <person name="Hine E."/>
            <person name="Shefchek K.A."/>
            <person name="Das S.P."/>
            <person name="Tettelin H."/>
        </authorList>
    </citation>
    <scope>NUCLEOTIDE SEQUENCE [LARGE SCALE GENOMIC DNA]</scope>
    <source>
        <strain evidence="2 3">662</strain>
    </source>
</reference>
<organism evidence="2 3">
    <name type="scientific">Mycobacterium kansasii 662</name>
    <dbReference type="NCBI Taxonomy" id="1299326"/>
    <lineage>
        <taxon>Bacteria</taxon>
        <taxon>Bacillati</taxon>
        <taxon>Actinomycetota</taxon>
        <taxon>Actinomycetes</taxon>
        <taxon>Mycobacteriales</taxon>
        <taxon>Mycobacteriaceae</taxon>
        <taxon>Mycobacterium</taxon>
    </lineage>
</organism>
<feature type="region of interest" description="Disordered" evidence="1">
    <location>
        <begin position="1"/>
        <end position="73"/>
    </location>
</feature>
<feature type="region of interest" description="Disordered" evidence="1">
    <location>
        <begin position="87"/>
        <end position="115"/>
    </location>
</feature>
<comment type="caution">
    <text evidence="2">The sequence shown here is derived from an EMBL/GenBank/DDBJ whole genome shotgun (WGS) entry which is preliminary data.</text>
</comment>
<evidence type="ECO:0000313" key="2">
    <source>
        <dbReference type="EMBL" id="ETZ96382.1"/>
    </source>
</evidence>
<feature type="compositionally biased region" description="Basic and acidic residues" evidence="1">
    <location>
        <begin position="1"/>
        <end position="14"/>
    </location>
</feature>
<dbReference type="EMBL" id="JAOA01000049">
    <property type="protein sequence ID" value="ETZ96382.1"/>
    <property type="molecule type" value="Genomic_DNA"/>
</dbReference>
<dbReference type="AlphaFoldDB" id="X7XQ40"/>
<evidence type="ECO:0000256" key="1">
    <source>
        <dbReference type="SAM" id="MobiDB-lite"/>
    </source>
</evidence>
<dbReference type="Proteomes" id="UP000020561">
    <property type="component" value="Unassembled WGS sequence"/>
</dbReference>
<dbReference type="PATRIC" id="fig|1299326.3.peg.6721"/>
<accession>X7XQ40</accession>
<sequence length="115" mass="12319">MHDLAVARVQHERVGGQLQPDDQPDRAGQQLRGDVSTSPVGLLDHRDGVGPRRVTHVGDHQGEGHRQPDILGDVEHHLQYRLIAAGRMSGTNCSSPPPPSTTPRAISSISSRAAS</sequence>